<keyword evidence="5" id="KW-1185">Reference proteome</keyword>
<feature type="modified residue" description="4-aspartylphosphate" evidence="1">
    <location>
        <position position="53"/>
    </location>
</feature>
<dbReference type="Pfam" id="PF00072">
    <property type="entry name" value="Response_reg"/>
    <property type="match status" value="1"/>
</dbReference>
<protein>
    <submittedName>
        <fullName evidence="4">Response regulator transcription factor</fullName>
    </submittedName>
</protein>
<dbReference type="SUPFAM" id="SSF52172">
    <property type="entry name" value="CheY-like"/>
    <property type="match status" value="1"/>
</dbReference>
<gene>
    <name evidence="4" type="ORF">J3U88_26705</name>
</gene>
<dbReference type="Gene3D" id="3.40.50.2300">
    <property type="match status" value="1"/>
</dbReference>
<dbReference type="InterPro" id="IPR007492">
    <property type="entry name" value="LytTR_DNA-bd_dom"/>
</dbReference>
<feature type="domain" description="HTH LytTR-type" evidence="3">
    <location>
        <begin position="142"/>
        <end position="246"/>
    </location>
</feature>
<dbReference type="PANTHER" id="PTHR37299:SF1">
    <property type="entry name" value="STAGE 0 SPORULATION PROTEIN A HOMOLOG"/>
    <property type="match status" value="1"/>
</dbReference>
<dbReference type="AlphaFoldDB" id="A0A8J7QAV1"/>
<reference evidence="4" key="1">
    <citation type="submission" date="2021-03" db="EMBL/GenBank/DDBJ databases">
        <authorList>
            <person name="Wang G."/>
        </authorList>
    </citation>
    <scope>NUCLEOTIDE SEQUENCE</scope>
    <source>
        <strain evidence="4">KCTC 12899</strain>
    </source>
</reference>
<dbReference type="Proteomes" id="UP000664417">
    <property type="component" value="Unassembled WGS sequence"/>
</dbReference>
<organism evidence="4 5">
    <name type="scientific">Acanthopleuribacter pedis</name>
    <dbReference type="NCBI Taxonomy" id="442870"/>
    <lineage>
        <taxon>Bacteria</taxon>
        <taxon>Pseudomonadati</taxon>
        <taxon>Acidobacteriota</taxon>
        <taxon>Holophagae</taxon>
        <taxon>Acanthopleuribacterales</taxon>
        <taxon>Acanthopleuribacteraceae</taxon>
        <taxon>Acanthopleuribacter</taxon>
    </lineage>
</organism>
<dbReference type="Gene3D" id="2.40.50.1020">
    <property type="entry name" value="LytTr DNA-binding domain"/>
    <property type="match status" value="1"/>
</dbReference>
<dbReference type="InterPro" id="IPR001789">
    <property type="entry name" value="Sig_transdc_resp-reg_receiver"/>
</dbReference>
<dbReference type="GO" id="GO:0000156">
    <property type="term" value="F:phosphorelay response regulator activity"/>
    <property type="evidence" value="ECO:0007669"/>
    <property type="project" value="InterPro"/>
</dbReference>
<dbReference type="SMART" id="SM00448">
    <property type="entry name" value="REC"/>
    <property type="match status" value="1"/>
</dbReference>
<dbReference type="Pfam" id="PF04397">
    <property type="entry name" value="LytTR"/>
    <property type="match status" value="1"/>
</dbReference>
<feature type="domain" description="Response regulatory" evidence="2">
    <location>
        <begin position="2"/>
        <end position="115"/>
    </location>
</feature>
<dbReference type="InterPro" id="IPR046947">
    <property type="entry name" value="LytR-like"/>
</dbReference>
<dbReference type="EMBL" id="JAFREP010000031">
    <property type="protein sequence ID" value="MBO1322096.1"/>
    <property type="molecule type" value="Genomic_DNA"/>
</dbReference>
<dbReference type="RefSeq" id="WP_207862068.1">
    <property type="nucleotide sequence ID" value="NZ_JAFREP010000031.1"/>
</dbReference>
<comment type="caution">
    <text evidence="4">The sequence shown here is derived from an EMBL/GenBank/DDBJ whole genome shotgun (WGS) entry which is preliminary data.</text>
</comment>
<dbReference type="InterPro" id="IPR011006">
    <property type="entry name" value="CheY-like_superfamily"/>
</dbReference>
<name>A0A8J7QAV1_9BACT</name>
<keyword evidence="1" id="KW-0597">Phosphoprotein</keyword>
<accession>A0A8J7QAV1</accession>
<dbReference type="PROSITE" id="PS50110">
    <property type="entry name" value="RESPONSE_REGULATORY"/>
    <property type="match status" value="1"/>
</dbReference>
<evidence type="ECO:0000259" key="2">
    <source>
        <dbReference type="PROSITE" id="PS50110"/>
    </source>
</evidence>
<evidence type="ECO:0000313" key="4">
    <source>
        <dbReference type="EMBL" id="MBO1322096.1"/>
    </source>
</evidence>
<proteinExistence type="predicted"/>
<dbReference type="CDD" id="cd17532">
    <property type="entry name" value="REC_LytTR_AlgR-like"/>
    <property type="match status" value="1"/>
</dbReference>
<dbReference type="GO" id="GO:0003677">
    <property type="term" value="F:DNA binding"/>
    <property type="evidence" value="ECO:0007669"/>
    <property type="project" value="InterPro"/>
</dbReference>
<sequence length="247" mass="28259">MRTLIVDDEQPARNKLRRFLGEDPRFQIIGEAENGLEALEKIEADPPDLVFLDIQMPGLNGFEVLEALPLEKPPKFVFATAYDQYAVRAFEVQAVDYLLKPYDRARFQQTLAAVLSRDSDERAHLDKLLRHLAPQGGALKRLLIRQGKRLIPLTMAEVSHIQAEEKYVRLFHGGQSYLHREPISALEQKLDPTVFLRVHRGDIVNLGFIQTLEPWTKGAYRITLSDGKQITLSKSYRDTFFNAFGSR</sequence>
<dbReference type="PROSITE" id="PS50930">
    <property type="entry name" value="HTH_LYTTR"/>
    <property type="match status" value="1"/>
</dbReference>
<evidence type="ECO:0000259" key="3">
    <source>
        <dbReference type="PROSITE" id="PS50930"/>
    </source>
</evidence>
<evidence type="ECO:0000313" key="5">
    <source>
        <dbReference type="Proteomes" id="UP000664417"/>
    </source>
</evidence>
<dbReference type="SMART" id="SM00850">
    <property type="entry name" value="LytTR"/>
    <property type="match status" value="1"/>
</dbReference>
<dbReference type="PANTHER" id="PTHR37299">
    <property type="entry name" value="TRANSCRIPTIONAL REGULATOR-RELATED"/>
    <property type="match status" value="1"/>
</dbReference>
<evidence type="ECO:0000256" key="1">
    <source>
        <dbReference type="PROSITE-ProRule" id="PRU00169"/>
    </source>
</evidence>